<dbReference type="SUPFAM" id="SSF64182">
    <property type="entry name" value="DHH phosphoesterases"/>
    <property type="match status" value="1"/>
</dbReference>
<dbReference type="PATRIC" id="fig|1434106.5.peg.1792"/>
<dbReference type="GO" id="GO:0016787">
    <property type="term" value="F:hydrolase activity"/>
    <property type="evidence" value="ECO:0007669"/>
    <property type="project" value="UniProtKB-KW"/>
</dbReference>
<organism evidence="2 3">
    <name type="scientific">Methanosarcina barkeri 227</name>
    <dbReference type="NCBI Taxonomy" id="1434106"/>
    <lineage>
        <taxon>Archaea</taxon>
        <taxon>Methanobacteriati</taxon>
        <taxon>Methanobacteriota</taxon>
        <taxon>Stenosarchaea group</taxon>
        <taxon>Methanomicrobia</taxon>
        <taxon>Methanosarcinales</taxon>
        <taxon>Methanosarcinaceae</taxon>
        <taxon>Methanosarcina</taxon>
    </lineage>
</organism>
<dbReference type="PANTHER" id="PTHR42146:SF1">
    <property type="entry name" value="OLIGORIBONUCLEASE NRNB"/>
    <property type="match status" value="1"/>
</dbReference>
<dbReference type="PANTHER" id="PTHR42146">
    <property type="entry name" value="3',5'-CYCLIC-NUCLEOTIDE PHOSPHODIESTERASE"/>
    <property type="match status" value="1"/>
</dbReference>
<evidence type="ECO:0000313" key="2">
    <source>
        <dbReference type="EMBL" id="AKB57911.1"/>
    </source>
</evidence>
<keyword evidence="2" id="KW-0378">Hydrolase</keyword>
<dbReference type="InterPro" id="IPR003156">
    <property type="entry name" value="DHHA1_dom"/>
</dbReference>
<evidence type="ECO:0000259" key="1">
    <source>
        <dbReference type="Pfam" id="PF02272"/>
    </source>
</evidence>
<gene>
    <name evidence="2" type="ORF">MSBR2_1395</name>
</gene>
<protein>
    <submittedName>
        <fullName evidence="2">Phosphoesterase</fullName>
        <ecNumber evidence="2">3.1.-.-</ecNumber>
    </submittedName>
</protein>
<feature type="domain" description="DHHA1" evidence="1">
    <location>
        <begin position="265"/>
        <end position="337"/>
    </location>
</feature>
<dbReference type="AlphaFoldDB" id="A0A0E3LQA1"/>
<reference evidence="2 3" key="1">
    <citation type="submission" date="2014-07" db="EMBL/GenBank/DDBJ databases">
        <title>Methanogenic archaea and the global carbon cycle.</title>
        <authorList>
            <person name="Henriksen J.R."/>
            <person name="Luke J."/>
            <person name="Reinhart S."/>
            <person name="Benedict M.N."/>
            <person name="Youngblut N.D."/>
            <person name="Metcalf M.E."/>
            <person name="Whitaker R.J."/>
            <person name="Metcalf W.W."/>
        </authorList>
    </citation>
    <scope>NUCLEOTIDE SEQUENCE [LARGE SCALE GENOMIC DNA]</scope>
    <source>
        <strain evidence="2 3">227</strain>
    </source>
</reference>
<name>A0A0E3LQA1_METBA</name>
<sequence>MTLEKINIFSGKRKQNMKELHNWIKAKTLVLTHGDSDGICSGAIAKTAYPDAYVYFTNPVNLLEKLGLIKNVKTLIICDIAIDERNCSELHAALRGFAEKCNLYYIDHHPLPKSCEKESWFYHDIEACSAELTYRLLEDRLDRDMRRIAIYGAIGDFCDNTPCLKSWVKDWDKRNLYFQAGTLTQAILYKGRDYEFKRKLLEPLSKDIIPSNIPELLKLAREAAINEERLRLFVKYNVEALKNSAYIVNTNNSISKAAIYAASYGRREVGIAAEFRERKGAYDLSIRSRGEVDINNILRSVAPRFGGSGGGHPLAAGARIPEDSLNAFLKAFDKELGEAHG</sequence>
<dbReference type="HOGENOM" id="CLU_071985_0_0_2"/>
<dbReference type="EMBL" id="CP009530">
    <property type="protein sequence ID" value="AKB57911.1"/>
    <property type="molecule type" value="Genomic_DNA"/>
</dbReference>
<dbReference type="Gene3D" id="3.10.310.30">
    <property type="match status" value="1"/>
</dbReference>
<dbReference type="InterPro" id="IPR038763">
    <property type="entry name" value="DHH_sf"/>
</dbReference>
<dbReference type="Proteomes" id="UP000033079">
    <property type="component" value="Chromosome"/>
</dbReference>
<dbReference type="EC" id="3.1.-.-" evidence="2"/>
<dbReference type="GO" id="GO:0003676">
    <property type="term" value="F:nucleic acid binding"/>
    <property type="evidence" value="ECO:0007669"/>
    <property type="project" value="InterPro"/>
</dbReference>
<dbReference type="InterPro" id="IPR052968">
    <property type="entry name" value="Nucleotide_metab_enz"/>
</dbReference>
<accession>A0A0E3LQA1</accession>
<proteinExistence type="predicted"/>
<dbReference type="Pfam" id="PF02272">
    <property type="entry name" value="DHHA1"/>
    <property type="match status" value="1"/>
</dbReference>
<evidence type="ECO:0000313" key="3">
    <source>
        <dbReference type="Proteomes" id="UP000033079"/>
    </source>
</evidence>
<dbReference type="KEGG" id="mbar:MSBR2_1395"/>